<dbReference type="InterPro" id="IPR025944">
    <property type="entry name" value="Sigma_54_int_dom_CS"/>
</dbReference>
<evidence type="ECO:0000256" key="5">
    <source>
        <dbReference type="ARBA" id="ARBA00023163"/>
    </source>
</evidence>
<dbReference type="CDD" id="cd00009">
    <property type="entry name" value="AAA"/>
    <property type="match status" value="1"/>
</dbReference>
<evidence type="ECO:0000313" key="10">
    <source>
        <dbReference type="Proteomes" id="UP001204151"/>
    </source>
</evidence>
<keyword evidence="5" id="KW-0804">Transcription</keyword>
<dbReference type="InterPro" id="IPR027417">
    <property type="entry name" value="P-loop_NTPase"/>
</dbReference>
<dbReference type="Pfam" id="PF00158">
    <property type="entry name" value="Sigma54_activat"/>
    <property type="match status" value="1"/>
</dbReference>
<dbReference type="InterPro" id="IPR009057">
    <property type="entry name" value="Homeodomain-like_sf"/>
</dbReference>
<dbReference type="EMBL" id="JANUGW010000005">
    <property type="protein sequence ID" value="MCS0581857.1"/>
    <property type="molecule type" value="Genomic_DNA"/>
</dbReference>
<comment type="caution">
    <text evidence="9">The sequence shown here is derived from an EMBL/GenBank/DDBJ whole genome shotgun (WGS) entry which is preliminary data.</text>
</comment>
<dbReference type="SUPFAM" id="SSF52540">
    <property type="entry name" value="P-loop containing nucleoside triphosphate hydrolases"/>
    <property type="match status" value="1"/>
</dbReference>
<feature type="modified residue" description="4-aspartylphosphate" evidence="6">
    <location>
        <position position="57"/>
    </location>
</feature>
<evidence type="ECO:0000313" key="9">
    <source>
        <dbReference type="EMBL" id="MCS0581857.1"/>
    </source>
</evidence>
<dbReference type="Gene3D" id="1.10.8.60">
    <property type="match status" value="1"/>
</dbReference>
<keyword evidence="10" id="KW-1185">Reference proteome</keyword>
<dbReference type="PROSITE" id="PS00675">
    <property type="entry name" value="SIGMA54_INTERACT_1"/>
    <property type="match status" value="1"/>
</dbReference>
<dbReference type="PANTHER" id="PTHR32071">
    <property type="entry name" value="TRANSCRIPTIONAL REGULATORY PROTEIN"/>
    <property type="match status" value="1"/>
</dbReference>
<dbReference type="SMART" id="SM00448">
    <property type="entry name" value="REC"/>
    <property type="match status" value="1"/>
</dbReference>
<dbReference type="PROSITE" id="PS50110">
    <property type="entry name" value="RESPONSE_REGULATORY"/>
    <property type="match status" value="1"/>
</dbReference>
<feature type="domain" description="Response regulatory" evidence="8">
    <location>
        <begin position="8"/>
        <end position="122"/>
    </location>
</feature>
<dbReference type="Pfam" id="PF25601">
    <property type="entry name" value="AAA_lid_14"/>
    <property type="match status" value="1"/>
</dbReference>
<evidence type="ECO:0000256" key="6">
    <source>
        <dbReference type="PROSITE-ProRule" id="PRU00169"/>
    </source>
</evidence>
<dbReference type="PANTHER" id="PTHR32071:SF57">
    <property type="entry name" value="C4-DICARBOXYLATE TRANSPORT TRANSCRIPTIONAL REGULATORY PROTEIN DCTD"/>
    <property type="match status" value="1"/>
</dbReference>
<dbReference type="Proteomes" id="UP001204151">
    <property type="component" value="Unassembled WGS sequence"/>
</dbReference>
<dbReference type="SUPFAM" id="SSF46689">
    <property type="entry name" value="Homeodomain-like"/>
    <property type="match status" value="1"/>
</dbReference>
<organism evidence="9 10">
    <name type="scientific">Massilia pinisoli</name>
    <dbReference type="NCBI Taxonomy" id="1772194"/>
    <lineage>
        <taxon>Bacteria</taxon>
        <taxon>Pseudomonadati</taxon>
        <taxon>Pseudomonadota</taxon>
        <taxon>Betaproteobacteria</taxon>
        <taxon>Burkholderiales</taxon>
        <taxon>Oxalobacteraceae</taxon>
        <taxon>Telluria group</taxon>
        <taxon>Massilia</taxon>
    </lineage>
</organism>
<dbReference type="PROSITE" id="PS00676">
    <property type="entry name" value="SIGMA54_INTERACT_2"/>
    <property type="match status" value="1"/>
</dbReference>
<keyword evidence="4" id="KW-0238">DNA-binding</keyword>
<dbReference type="InterPro" id="IPR003593">
    <property type="entry name" value="AAA+_ATPase"/>
</dbReference>
<dbReference type="InterPro" id="IPR011006">
    <property type="entry name" value="CheY-like_superfamily"/>
</dbReference>
<keyword evidence="3" id="KW-0805">Transcription regulation</keyword>
<dbReference type="InterPro" id="IPR025943">
    <property type="entry name" value="Sigma_54_int_dom_ATP-bd_2"/>
</dbReference>
<sequence>MSTYETLKVLLVEDDAIVRAGSAQALDLAGFAVDAFDAAEPALAQVVPGFAGVIVSDVRLPGMSGLDLMAAVKAIDPQIPVLLVTGHGDISMAVGAMRGGAYDFIPKPYSSEQLVEAVGRALETRRLVLEVAALRDRIANGAGIEALLLGDSTPMRNLRRLILDLADESADVLVYGETGTGKEMVARCLHQFSSRRAHNFVALNCGAIPENIFESEVFGHEMGAFTGAAKRQIGKIEHAHKGSLFLDEIESMPMSLQVKMLRVLQERYVERLGSNNPVPVDVRVIAAAKVDLKEWSDQGKFRSDLYYRLNLIVLNLPPLRERREDIPLLFEHFMLGAAARYKRAVPTVPGPLMQSLMAHDWPGNVRELRNIAERYVLGLASGADGLLSARSATPVPLADQVGAFERAVIEQELRRAAGSIAEISVTLGMPKQTLYYKMQKYGLSPDDYK</sequence>
<dbReference type="PROSITE" id="PS50045">
    <property type="entry name" value="SIGMA54_INTERACT_4"/>
    <property type="match status" value="1"/>
</dbReference>
<dbReference type="Gene3D" id="3.40.50.2300">
    <property type="match status" value="1"/>
</dbReference>
<protein>
    <submittedName>
        <fullName evidence="9">Sigma-54 dependent transcriptional regulator</fullName>
    </submittedName>
</protein>
<accession>A0ABT1ZPM0</accession>
<evidence type="ECO:0000256" key="3">
    <source>
        <dbReference type="ARBA" id="ARBA00023015"/>
    </source>
</evidence>
<dbReference type="SMART" id="SM00382">
    <property type="entry name" value="AAA"/>
    <property type="match status" value="1"/>
</dbReference>
<dbReference type="CDD" id="cd17549">
    <property type="entry name" value="REC_DctD-like"/>
    <property type="match status" value="1"/>
</dbReference>
<keyword evidence="1" id="KW-0547">Nucleotide-binding</keyword>
<dbReference type="InterPro" id="IPR025662">
    <property type="entry name" value="Sigma_54_int_dom_ATP-bd_1"/>
</dbReference>
<evidence type="ECO:0000259" key="8">
    <source>
        <dbReference type="PROSITE" id="PS50110"/>
    </source>
</evidence>
<feature type="domain" description="Sigma-54 factor interaction" evidence="7">
    <location>
        <begin position="148"/>
        <end position="377"/>
    </location>
</feature>
<keyword evidence="2" id="KW-0067">ATP-binding</keyword>
<dbReference type="Gene3D" id="3.40.50.300">
    <property type="entry name" value="P-loop containing nucleotide triphosphate hydrolases"/>
    <property type="match status" value="1"/>
</dbReference>
<dbReference type="RefSeq" id="WP_258816427.1">
    <property type="nucleotide sequence ID" value="NZ_JANUGW010000005.1"/>
</dbReference>
<dbReference type="InterPro" id="IPR058031">
    <property type="entry name" value="AAA_lid_NorR"/>
</dbReference>
<dbReference type="Gene3D" id="1.10.10.60">
    <property type="entry name" value="Homeodomain-like"/>
    <property type="match status" value="1"/>
</dbReference>
<evidence type="ECO:0000256" key="1">
    <source>
        <dbReference type="ARBA" id="ARBA00022741"/>
    </source>
</evidence>
<gene>
    <name evidence="9" type="ORF">NX784_09660</name>
</gene>
<dbReference type="InterPro" id="IPR001789">
    <property type="entry name" value="Sig_transdc_resp-reg_receiver"/>
</dbReference>
<name>A0ABT1ZPM0_9BURK</name>
<evidence type="ECO:0000256" key="4">
    <source>
        <dbReference type="ARBA" id="ARBA00023125"/>
    </source>
</evidence>
<proteinExistence type="predicted"/>
<dbReference type="Pfam" id="PF00072">
    <property type="entry name" value="Response_reg"/>
    <property type="match status" value="1"/>
</dbReference>
<dbReference type="InterPro" id="IPR002197">
    <property type="entry name" value="HTH_Fis"/>
</dbReference>
<keyword evidence="6" id="KW-0597">Phosphoprotein</keyword>
<evidence type="ECO:0000256" key="2">
    <source>
        <dbReference type="ARBA" id="ARBA00022840"/>
    </source>
</evidence>
<reference evidence="9 10" key="1">
    <citation type="submission" date="2022-08" db="EMBL/GenBank/DDBJ databases">
        <title>Reclassification of Massilia species as members of the genera Telluria, Duganella, Pseudoduganella, Mokoshia gen. nov. and Zemynaea gen. nov. using orthogonal and non-orthogonal genome-based approaches.</title>
        <authorList>
            <person name="Bowman J.P."/>
        </authorList>
    </citation>
    <scope>NUCLEOTIDE SEQUENCE [LARGE SCALE GENOMIC DNA]</scope>
    <source>
        <strain evidence="9 10">JCM 31316</strain>
    </source>
</reference>
<dbReference type="PROSITE" id="PS00688">
    <property type="entry name" value="SIGMA54_INTERACT_3"/>
    <property type="match status" value="1"/>
</dbReference>
<dbReference type="Pfam" id="PF02954">
    <property type="entry name" value="HTH_8"/>
    <property type="match status" value="1"/>
</dbReference>
<evidence type="ECO:0000259" key="7">
    <source>
        <dbReference type="PROSITE" id="PS50045"/>
    </source>
</evidence>
<dbReference type="InterPro" id="IPR002078">
    <property type="entry name" value="Sigma_54_int"/>
</dbReference>
<dbReference type="SUPFAM" id="SSF52172">
    <property type="entry name" value="CheY-like"/>
    <property type="match status" value="1"/>
</dbReference>